<name>A0A9Q0CSV3_9POAL</name>
<dbReference type="Gene3D" id="1.10.238.10">
    <property type="entry name" value="EF-hand"/>
    <property type="match status" value="1"/>
</dbReference>
<dbReference type="PANTHER" id="PTHR10891">
    <property type="entry name" value="EF-HAND CALCIUM-BINDING DOMAIN CONTAINING PROTEIN"/>
    <property type="match status" value="1"/>
</dbReference>
<evidence type="ECO:0000256" key="1">
    <source>
        <dbReference type="ARBA" id="ARBA00022723"/>
    </source>
</evidence>
<dbReference type="Proteomes" id="UP001151287">
    <property type="component" value="Unassembled WGS sequence"/>
</dbReference>
<reference evidence="5" key="1">
    <citation type="journal article" date="2022" name="Cell">
        <title>Repeat-based holocentromeres influence genome architecture and karyotype evolution.</title>
        <authorList>
            <person name="Hofstatter P.G."/>
            <person name="Thangavel G."/>
            <person name="Lux T."/>
            <person name="Neumann P."/>
            <person name="Vondrak T."/>
            <person name="Novak P."/>
            <person name="Zhang M."/>
            <person name="Costa L."/>
            <person name="Castellani M."/>
            <person name="Scott A."/>
            <person name="Toegelov H."/>
            <person name="Fuchs J."/>
            <person name="Mata-Sucre Y."/>
            <person name="Dias Y."/>
            <person name="Vanzela A.L.L."/>
            <person name="Huettel B."/>
            <person name="Almeida C.C.S."/>
            <person name="Simkova H."/>
            <person name="Souza G."/>
            <person name="Pedrosa-Harand A."/>
            <person name="Macas J."/>
            <person name="Mayer K.F.X."/>
            <person name="Houben A."/>
            <person name="Marques A."/>
        </authorList>
    </citation>
    <scope>NUCLEOTIDE SEQUENCE</scope>
    <source>
        <strain evidence="5">RhyBre1mFocal</strain>
    </source>
</reference>
<evidence type="ECO:0000313" key="6">
    <source>
        <dbReference type="Proteomes" id="UP001151287"/>
    </source>
</evidence>
<comment type="caution">
    <text evidence="5">The sequence shown here is derived from an EMBL/GenBank/DDBJ whole genome shotgun (WGS) entry which is preliminary data.</text>
</comment>
<protein>
    <recommendedName>
        <fullName evidence="4">EF-hand domain-containing protein</fullName>
    </recommendedName>
</protein>
<dbReference type="InterPro" id="IPR039647">
    <property type="entry name" value="EF_hand_pair_protein_CML-like"/>
</dbReference>
<evidence type="ECO:0000256" key="2">
    <source>
        <dbReference type="ARBA" id="ARBA00022737"/>
    </source>
</evidence>
<dbReference type="Pfam" id="PF13499">
    <property type="entry name" value="EF-hand_7"/>
    <property type="match status" value="1"/>
</dbReference>
<feature type="domain" description="EF-hand" evidence="4">
    <location>
        <begin position="118"/>
        <end position="153"/>
    </location>
</feature>
<dbReference type="EMBL" id="JAMQYH010000002">
    <property type="protein sequence ID" value="KAJ1699550.1"/>
    <property type="molecule type" value="Genomic_DNA"/>
</dbReference>
<gene>
    <name evidence="5" type="ORF">LUZ63_008062</name>
</gene>
<dbReference type="PROSITE" id="PS50222">
    <property type="entry name" value="EF_HAND_2"/>
    <property type="match status" value="2"/>
</dbReference>
<dbReference type="OrthoDB" id="26525at2759"/>
<proteinExistence type="predicted"/>
<dbReference type="GO" id="GO:0005509">
    <property type="term" value="F:calcium ion binding"/>
    <property type="evidence" value="ECO:0007669"/>
    <property type="project" value="InterPro"/>
</dbReference>
<feature type="domain" description="EF-hand" evidence="4">
    <location>
        <begin position="156"/>
        <end position="190"/>
    </location>
</feature>
<evidence type="ECO:0000256" key="3">
    <source>
        <dbReference type="ARBA" id="ARBA00022837"/>
    </source>
</evidence>
<keyword evidence="1" id="KW-0479">Metal-binding</keyword>
<evidence type="ECO:0000313" key="5">
    <source>
        <dbReference type="EMBL" id="KAJ1699550.1"/>
    </source>
</evidence>
<organism evidence="5 6">
    <name type="scientific">Rhynchospora breviuscula</name>
    <dbReference type="NCBI Taxonomy" id="2022672"/>
    <lineage>
        <taxon>Eukaryota</taxon>
        <taxon>Viridiplantae</taxon>
        <taxon>Streptophyta</taxon>
        <taxon>Embryophyta</taxon>
        <taxon>Tracheophyta</taxon>
        <taxon>Spermatophyta</taxon>
        <taxon>Magnoliopsida</taxon>
        <taxon>Liliopsida</taxon>
        <taxon>Poales</taxon>
        <taxon>Cyperaceae</taxon>
        <taxon>Cyperoideae</taxon>
        <taxon>Rhynchosporeae</taxon>
        <taxon>Rhynchospora</taxon>
    </lineage>
</organism>
<dbReference type="AlphaFoldDB" id="A0A9Q0CSV3"/>
<dbReference type="InterPro" id="IPR002048">
    <property type="entry name" value="EF_hand_dom"/>
</dbReference>
<keyword evidence="3" id="KW-0106">Calcium</keyword>
<keyword evidence="2" id="KW-0677">Repeat</keyword>
<evidence type="ECO:0000259" key="4">
    <source>
        <dbReference type="PROSITE" id="PS50222"/>
    </source>
</evidence>
<dbReference type="SUPFAM" id="SSF47473">
    <property type="entry name" value="EF-hand"/>
    <property type="match status" value="1"/>
</dbReference>
<dbReference type="PROSITE" id="PS00018">
    <property type="entry name" value="EF_HAND_1"/>
    <property type="match status" value="2"/>
</dbReference>
<accession>A0A9Q0CSV3</accession>
<dbReference type="SMART" id="SM00054">
    <property type="entry name" value="EFh"/>
    <property type="match status" value="2"/>
</dbReference>
<dbReference type="InterPro" id="IPR018247">
    <property type="entry name" value="EF_Hand_1_Ca_BS"/>
</dbReference>
<dbReference type="CDD" id="cd00051">
    <property type="entry name" value="EFh"/>
    <property type="match status" value="1"/>
</dbReference>
<keyword evidence="6" id="KW-1185">Reference proteome</keyword>
<dbReference type="InterPro" id="IPR011992">
    <property type="entry name" value="EF-hand-dom_pair"/>
</dbReference>
<dbReference type="PRINTS" id="PR01697">
    <property type="entry name" value="PARVALBUMIN"/>
</dbReference>
<sequence length="190" mass="22132">MKTAQVHLSPLLNRYAKLFQIGCILLQLIFIALEKFFPKYAAYVSYWLTSHYDLSSWKHIHVKDEKIDMERETETRINREEVGFIMSNVGISLSQEGDQLKDYMSHEEFLTLFDQIEPGLHEVKEVFSIFDQNKDGFIDAKELQTVLINLGLREGTDLDICQSMINRHDRNQDGKIELSEFSKLLESALI</sequence>